<dbReference type="Gene3D" id="3.30.200.20">
    <property type="entry name" value="Phosphorylase Kinase, domain 1"/>
    <property type="match status" value="1"/>
</dbReference>
<dbReference type="InterPro" id="IPR011009">
    <property type="entry name" value="Kinase-like_dom_sf"/>
</dbReference>
<dbReference type="OrthoDB" id="204883at2759"/>
<dbReference type="VEuPathDB" id="MicrosporidiaDB:ECANGB1_2080"/>
<dbReference type="SUPFAM" id="SSF56112">
    <property type="entry name" value="Protein kinase-like (PK-like)"/>
    <property type="match status" value="1"/>
</dbReference>
<dbReference type="EMBL" id="LWDP01000007">
    <property type="protein sequence ID" value="ORD94858.1"/>
    <property type="molecule type" value="Genomic_DNA"/>
</dbReference>
<protein>
    <submittedName>
        <fullName evidence="2">Y8H9</fullName>
    </submittedName>
</protein>
<gene>
    <name evidence="2" type="primary">Y8H9</name>
    <name evidence="2" type="ORF">ECANGB1_2080</name>
</gene>
<evidence type="ECO:0000259" key="1">
    <source>
        <dbReference type="PROSITE" id="PS50011"/>
    </source>
</evidence>
<evidence type="ECO:0000313" key="3">
    <source>
        <dbReference type="Proteomes" id="UP000192639"/>
    </source>
</evidence>
<dbReference type="Pfam" id="PF00069">
    <property type="entry name" value="Pkinase"/>
    <property type="match status" value="1"/>
</dbReference>
<evidence type="ECO:0000313" key="2">
    <source>
        <dbReference type="EMBL" id="ORD94858.1"/>
    </source>
</evidence>
<dbReference type="PANTHER" id="PTHR44167">
    <property type="entry name" value="OVARIAN-SPECIFIC SERINE/THREONINE-PROTEIN KINASE LOK-RELATED"/>
    <property type="match status" value="1"/>
</dbReference>
<dbReference type="InterPro" id="IPR008271">
    <property type="entry name" value="Ser/Thr_kinase_AS"/>
</dbReference>
<comment type="caution">
    <text evidence="2">The sequence shown here is derived from an EMBL/GenBank/DDBJ whole genome shotgun (WGS) entry which is preliminary data.</text>
</comment>
<proteinExistence type="predicted"/>
<dbReference type="Gene3D" id="1.10.510.10">
    <property type="entry name" value="Transferase(Phosphotransferase) domain 1"/>
    <property type="match status" value="1"/>
</dbReference>
<accession>A0A1Y1S9I2</accession>
<dbReference type="GO" id="GO:0005524">
    <property type="term" value="F:ATP binding"/>
    <property type="evidence" value="ECO:0007669"/>
    <property type="project" value="InterPro"/>
</dbReference>
<dbReference type="GO" id="GO:0005634">
    <property type="term" value="C:nucleus"/>
    <property type="evidence" value="ECO:0007669"/>
    <property type="project" value="TreeGrafter"/>
</dbReference>
<dbReference type="Proteomes" id="UP000192639">
    <property type="component" value="Unassembled WGS sequence"/>
</dbReference>
<sequence length="290" mass="33990">MLVRDRKKSYSKIRVINSIRSYRPIDKINKGTFGEVSMYSRDGQEYAVKRFTNKKQGAVHLTTVRELKALILLDGIKHISRIEEIVIEDTELYVVFPLYKETLMGKRYEYLREASEHFRQIVVGIQSIHQHKLIHRDLKSSNIMLDSNNVIKIIDFGMSRKIQPMMSSIVTTLWYRAPELLEFGTKNVYTEYKYAIDTWSIGIVLLEMLLGHAPCKSNCEVEQLALYKKNLSNIKDEYYWLPDSAVDLLTEMLKFDPKERIGLDRILKHPFITECDQSAKMFYLSEKKCD</sequence>
<name>A0A1Y1S9I2_9MICR</name>
<dbReference type="GO" id="GO:0044773">
    <property type="term" value="P:mitotic DNA damage checkpoint signaling"/>
    <property type="evidence" value="ECO:0007669"/>
    <property type="project" value="TreeGrafter"/>
</dbReference>
<dbReference type="SMART" id="SM00220">
    <property type="entry name" value="S_TKc"/>
    <property type="match status" value="1"/>
</dbReference>
<reference evidence="2 3" key="1">
    <citation type="journal article" date="2017" name="Environ. Microbiol.">
        <title>Decay of the glycolytic pathway and adaptation to intranuclear parasitism within Enterocytozoonidae microsporidia.</title>
        <authorList>
            <person name="Wiredu Boakye D."/>
            <person name="Jaroenlak P."/>
            <person name="Prachumwat A."/>
            <person name="Williams T.A."/>
            <person name="Bateman K.S."/>
            <person name="Itsathitphaisarn O."/>
            <person name="Sritunyalucksana K."/>
            <person name="Paszkiewicz K.H."/>
            <person name="Moore K.A."/>
            <person name="Stentiford G.D."/>
            <person name="Williams B.A."/>
        </authorList>
    </citation>
    <scope>NUCLEOTIDE SEQUENCE [LARGE SCALE GENOMIC DNA]</scope>
    <source>
        <strain evidence="2 3">GB1</strain>
    </source>
</reference>
<dbReference type="AlphaFoldDB" id="A0A1Y1S9I2"/>
<dbReference type="GO" id="GO:0004674">
    <property type="term" value="F:protein serine/threonine kinase activity"/>
    <property type="evidence" value="ECO:0007669"/>
    <property type="project" value="TreeGrafter"/>
</dbReference>
<keyword evidence="3" id="KW-1185">Reference proteome</keyword>
<dbReference type="PROSITE" id="PS00108">
    <property type="entry name" value="PROTEIN_KINASE_ST"/>
    <property type="match status" value="1"/>
</dbReference>
<dbReference type="PROSITE" id="PS50011">
    <property type="entry name" value="PROTEIN_KINASE_DOM"/>
    <property type="match status" value="1"/>
</dbReference>
<feature type="domain" description="Protein kinase" evidence="1">
    <location>
        <begin position="22"/>
        <end position="272"/>
    </location>
</feature>
<dbReference type="InterPro" id="IPR000719">
    <property type="entry name" value="Prot_kinase_dom"/>
</dbReference>
<organism evidence="2 3">
    <name type="scientific">Enterospora canceri</name>
    <dbReference type="NCBI Taxonomy" id="1081671"/>
    <lineage>
        <taxon>Eukaryota</taxon>
        <taxon>Fungi</taxon>
        <taxon>Fungi incertae sedis</taxon>
        <taxon>Microsporidia</taxon>
        <taxon>Enterocytozoonidae</taxon>
        <taxon>Enterospora</taxon>
    </lineage>
</organism>
<dbReference type="PANTHER" id="PTHR44167:SF24">
    <property type="entry name" value="SERINE_THREONINE-PROTEIN KINASE CHK2"/>
    <property type="match status" value="1"/>
</dbReference>